<dbReference type="Proteomes" id="UP000719412">
    <property type="component" value="Unassembled WGS sequence"/>
</dbReference>
<proteinExistence type="predicted"/>
<dbReference type="AlphaFoldDB" id="A0A8J6LCR2"/>
<evidence type="ECO:0000313" key="1">
    <source>
        <dbReference type="EMBL" id="KAH0815827.1"/>
    </source>
</evidence>
<reference evidence="1" key="2">
    <citation type="submission" date="2021-08" db="EMBL/GenBank/DDBJ databases">
        <authorList>
            <person name="Eriksson T."/>
        </authorList>
    </citation>
    <scope>NUCLEOTIDE SEQUENCE</scope>
    <source>
        <strain evidence="1">Stoneville</strain>
        <tissue evidence="1">Whole head</tissue>
    </source>
</reference>
<comment type="caution">
    <text evidence="1">The sequence shown here is derived from an EMBL/GenBank/DDBJ whole genome shotgun (WGS) entry which is preliminary data.</text>
</comment>
<sequence>MFSQERKRNVSEVDEEARTVLILRVSCTVNSFYGSSIAFLEYLKVVDRFLLTSLVTLASIIGKQREDVQEEAILGTN</sequence>
<keyword evidence="2" id="KW-1185">Reference proteome</keyword>
<organism evidence="1 2">
    <name type="scientific">Tenebrio molitor</name>
    <name type="common">Yellow mealworm beetle</name>
    <dbReference type="NCBI Taxonomy" id="7067"/>
    <lineage>
        <taxon>Eukaryota</taxon>
        <taxon>Metazoa</taxon>
        <taxon>Ecdysozoa</taxon>
        <taxon>Arthropoda</taxon>
        <taxon>Hexapoda</taxon>
        <taxon>Insecta</taxon>
        <taxon>Pterygota</taxon>
        <taxon>Neoptera</taxon>
        <taxon>Endopterygota</taxon>
        <taxon>Coleoptera</taxon>
        <taxon>Polyphaga</taxon>
        <taxon>Cucujiformia</taxon>
        <taxon>Tenebrionidae</taxon>
        <taxon>Tenebrio</taxon>
    </lineage>
</organism>
<gene>
    <name evidence="1" type="ORF">GEV33_006964</name>
</gene>
<reference evidence="1" key="1">
    <citation type="journal article" date="2020" name="J Insects Food Feed">
        <title>The yellow mealworm (Tenebrio molitor) genome: a resource for the emerging insects as food and feed industry.</title>
        <authorList>
            <person name="Eriksson T."/>
            <person name="Andere A."/>
            <person name="Kelstrup H."/>
            <person name="Emery V."/>
            <person name="Picard C."/>
        </authorList>
    </citation>
    <scope>NUCLEOTIDE SEQUENCE</scope>
    <source>
        <strain evidence="1">Stoneville</strain>
        <tissue evidence="1">Whole head</tissue>
    </source>
</reference>
<protein>
    <submittedName>
        <fullName evidence="1">Uncharacterized protein</fullName>
    </submittedName>
</protein>
<dbReference type="EMBL" id="JABDTM020022539">
    <property type="protein sequence ID" value="KAH0815827.1"/>
    <property type="molecule type" value="Genomic_DNA"/>
</dbReference>
<evidence type="ECO:0000313" key="2">
    <source>
        <dbReference type="Proteomes" id="UP000719412"/>
    </source>
</evidence>
<name>A0A8J6LCR2_TENMO</name>
<accession>A0A8J6LCR2</accession>